<keyword evidence="2" id="KW-1185">Reference proteome</keyword>
<sequence>MTTPTGFYDVPLQQQTPPDLQHHTPSTSGHTPQSVGQASTTQQSTHSQQQSTSHHAKQNSVPQQHQIHGLTSHPQPKSVKRPRPVKSCTECRKRKLKCDRLCPCSQCQKSGRSCKYAADKDGNNSDDSDAEDGRPSKKVCGDNGDFPQLSGYEMTSLPFLEHLSGRMKQLERHLTGPTPPDIDRTSNHGPKPSDADRSTLRTLAVKQGGLLLQRSRLHGPASPRVMLNLFEDAKKFLREHVKDPEASDILSSFRKMHKLLQAEYKKSLSPITVFADSMMPVKKRMQDILPKKPVCDALISSYMGTCETLFRVIHTPTFLEQYNRYWDGTLTSDYYLPQLLAVLSIASRFETKSRGLGHERVEGVHIPTACALIRAWLNTLQGKQQIELPTLQAEILLVLTKRMIKAHTRDGWTQMGYVVRLAQAMGLHRDPSEFEPAIDPFNAEMRRRLWYTVADLDFFVSTDCNMPSTVREGDFTTRPPRSLDDVDLYPGMQHLPPPRPLDEPGDGHTQAYAAMSLPLRMRAGYLIHHIDQLRDFNEVLDVGTKLESHLDELNYIFPRHARPNDPSGHQHRNALYRARSVLDMALRRPLIALYRPFAMGVPDCPPQIVRGYIKATIALTQMIEEIDPQMPDWRHVLDLSHITLKGDMMQAGMGICHYIRHNVNNNTSIGHALTGPLHNRNNTPESPAPNMGVNGGTEGMGEAMPWSTTRLVRTAETCLDFLVQNIKNTDTKDIICVSVVLESVKRLHPSKEDIAHGLRVVLDRCLHAANFSLEKLAAAPPDPYQNEIPGMSRQSTYVQPQAPVQAEVPSAPEDGWDFWGNGWE</sequence>
<organism evidence="1 2">
    <name type="scientific">Trichothecium roseum</name>
    <dbReference type="NCBI Taxonomy" id="47278"/>
    <lineage>
        <taxon>Eukaryota</taxon>
        <taxon>Fungi</taxon>
        <taxon>Dikarya</taxon>
        <taxon>Ascomycota</taxon>
        <taxon>Pezizomycotina</taxon>
        <taxon>Sordariomycetes</taxon>
        <taxon>Hypocreomycetidae</taxon>
        <taxon>Hypocreales</taxon>
        <taxon>Hypocreales incertae sedis</taxon>
        <taxon>Trichothecium</taxon>
    </lineage>
</organism>
<evidence type="ECO:0000313" key="1">
    <source>
        <dbReference type="EMBL" id="KAI9896421.1"/>
    </source>
</evidence>
<name>A0ACC0UQT3_9HYPO</name>
<dbReference type="Proteomes" id="UP001163324">
    <property type="component" value="Chromosome 9"/>
</dbReference>
<dbReference type="EMBL" id="CM047948">
    <property type="protein sequence ID" value="KAI9896421.1"/>
    <property type="molecule type" value="Genomic_DNA"/>
</dbReference>
<gene>
    <name evidence="1" type="ORF">N3K66_008593</name>
</gene>
<reference evidence="1" key="1">
    <citation type="submission" date="2022-10" db="EMBL/GenBank/DDBJ databases">
        <title>Complete Genome of Trichothecium roseum strain YXFP-22015, a Plant Pathogen Isolated from Citrus.</title>
        <authorList>
            <person name="Wang Y."/>
            <person name="Zhu L."/>
        </authorList>
    </citation>
    <scope>NUCLEOTIDE SEQUENCE</scope>
    <source>
        <strain evidence="1">YXFP-22015</strain>
    </source>
</reference>
<accession>A0ACC0UQT3</accession>
<evidence type="ECO:0000313" key="2">
    <source>
        <dbReference type="Proteomes" id="UP001163324"/>
    </source>
</evidence>
<proteinExistence type="predicted"/>
<protein>
    <submittedName>
        <fullName evidence="1">Uncharacterized protein</fullName>
    </submittedName>
</protein>
<comment type="caution">
    <text evidence="1">The sequence shown here is derived from an EMBL/GenBank/DDBJ whole genome shotgun (WGS) entry which is preliminary data.</text>
</comment>